<evidence type="ECO:0000313" key="2">
    <source>
        <dbReference type="Proteomes" id="UP001268256"/>
    </source>
</evidence>
<dbReference type="RefSeq" id="WP_322877561.1">
    <property type="nucleotide sequence ID" value="NZ_JAVMIP010000003.1"/>
</dbReference>
<keyword evidence="2" id="KW-1185">Reference proteome</keyword>
<protein>
    <submittedName>
        <fullName evidence="1">DUF433 domain-containing protein</fullName>
    </submittedName>
</protein>
<dbReference type="AlphaFoldDB" id="A0AAE4JVE8"/>
<gene>
    <name evidence="1" type="ORF">RIF25_05615</name>
</gene>
<evidence type="ECO:0000313" key="1">
    <source>
        <dbReference type="EMBL" id="MDS3860280.1"/>
    </source>
</evidence>
<dbReference type="InterPro" id="IPR036388">
    <property type="entry name" value="WH-like_DNA-bd_sf"/>
</dbReference>
<dbReference type="SUPFAM" id="SSF46689">
    <property type="entry name" value="Homeodomain-like"/>
    <property type="match status" value="1"/>
</dbReference>
<reference evidence="2" key="1">
    <citation type="submission" date="2023-07" db="EMBL/GenBank/DDBJ databases">
        <authorList>
            <person name="Luz R."/>
            <person name="Cordeiro R."/>
            <person name="Fonseca A."/>
            <person name="Goncalves V."/>
        </authorList>
    </citation>
    <scope>NUCLEOTIDE SEQUENCE [LARGE SCALE GENOMIC DNA]</scope>
    <source>
        <strain evidence="2">BACA0444</strain>
    </source>
</reference>
<dbReference type="Pfam" id="PF04255">
    <property type="entry name" value="DUF433"/>
    <property type="match status" value="1"/>
</dbReference>
<dbReference type="InterPro" id="IPR009057">
    <property type="entry name" value="Homeodomain-like_sf"/>
</dbReference>
<proteinExistence type="predicted"/>
<accession>A0AAE4JVE8</accession>
<name>A0AAE4JVE8_9CYAN</name>
<comment type="caution">
    <text evidence="1">The sequence shown here is derived from an EMBL/GenBank/DDBJ whole genome shotgun (WGS) entry which is preliminary data.</text>
</comment>
<dbReference type="Gene3D" id="1.10.10.10">
    <property type="entry name" value="Winged helix-like DNA-binding domain superfamily/Winged helix DNA-binding domain"/>
    <property type="match status" value="1"/>
</dbReference>
<dbReference type="Proteomes" id="UP001268256">
    <property type="component" value="Unassembled WGS sequence"/>
</dbReference>
<organism evidence="1 2">
    <name type="scientific">Pseudocalidococcus azoricus BACA0444</name>
    <dbReference type="NCBI Taxonomy" id="2918990"/>
    <lineage>
        <taxon>Bacteria</taxon>
        <taxon>Bacillati</taxon>
        <taxon>Cyanobacteriota</taxon>
        <taxon>Cyanophyceae</taxon>
        <taxon>Acaryochloridales</taxon>
        <taxon>Thermosynechococcaceae</taxon>
        <taxon>Pseudocalidococcus</taxon>
        <taxon>Pseudocalidococcus azoricus</taxon>
    </lineage>
</organism>
<dbReference type="EMBL" id="JAVMIP010000003">
    <property type="protein sequence ID" value="MDS3860280.1"/>
    <property type="molecule type" value="Genomic_DNA"/>
</dbReference>
<dbReference type="InterPro" id="IPR007367">
    <property type="entry name" value="DUF433"/>
</dbReference>
<sequence>MTQAVTKSKQYISKNAGCYQIQGKRVSLDSIVYLFRQGASPESIVAALPTLSLEEVYGSIAFYLGNQEIIDAYLDEGIEIFQQLQKQARDTNAELYQQISSTPAPEG</sequence>